<evidence type="ECO:0000313" key="1">
    <source>
        <dbReference type="EMBL" id="ASA20181.1"/>
    </source>
</evidence>
<organism evidence="1 2">
    <name type="scientific">Paenibacillus donghaensis</name>
    <dbReference type="NCBI Taxonomy" id="414771"/>
    <lineage>
        <taxon>Bacteria</taxon>
        <taxon>Bacillati</taxon>
        <taxon>Bacillota</taxon>
        <taxon>Bacilli</taxon>
        <taxon>Bacillales</taxon>
        <taxon>Paenibacillaceae</taxon>
        <taxon>Paenibacillus</taxon>
    </lineage>
</organism>
<protein>
    <submittedName>
        <fullName evidence="1">Uncharacterized protein</fullName>
    </submittedName>
</protein>
<dbReference type="Proteomes" id="UP000249890">
    <property type="component" value="Chromosome"/>
</dbReference>
<sequence>MAGLSSRVLDIFISRYNDQGLTWSTADPITGAPEGSQNFFPAIDVNPLAGVVNVIYYTNRIDGFLLDVFTAVTAWT</sequence>
<dbReference type="AlphaFoldDB" id="A0A2Z2KK27"/>
<evidence type="ECO:0000313" key="2">
    <source>
        <dbReference type="Proteomes" id="UP000249890"/>
    </source>
</evidence>
<dbReference type="KEGG" id="pdh:B9T62_04825"/>
<keyword evidence="2" id="KW-1185">Reference proteome</keyword>
<accession>A0A2Z2KK27</accession>
<name>A0A2Z2KK27_9BACL</name>
<proteinExistence type="predicted"/>
<reference evidence="1 2" key="1">
    <citation type="submission" date="2017-06" db="EMBL/GenBank/DDBJ databases">
        <title>Complete genome sequence of Paenibacillus donghaensis KCTC 13049T isolated from East Sea sediment, South Korea.</title>
        <authorList>
            <person name="Jung B.K."/>
            <person name="Hong S.-J."/>
            <person name="Shin J.-H."/>
        </authorList>
    </citation>
    <scope>NUCLEOTIDE SEQUENCE [LARGE SCALE GENOMIC DNA]</scope>
    <source>
        <strain evidence="1 2">KCTC 13049</strain>
    </source>
</reference>
<gene>
    <name evidence="1" type="ORF">B9T62_04825</name>
</gene>
<dbReference type="EMBL" id="CP021780">
    <property type="protein sequence ID" value="ASA20181.1"/>
    <property type="molecule type" value="Genomic_DNA"/>
</dbReference>